<dbReference type="Proteomes" id="UP001139333">
    <property type="component" value="Unassembled WGS sequence"/>
</dbReference>
<dbReference type="RefSeq" id="WP_248996716.1">
    <property type="nucleotide sequence ID" value="NZ_JAKIKP010000014.1"/>
</dbReference>
<dbReference type="InterPro" id="IPR010836">
    <property type="entry name" value="SapC"/>
</dbReference>
<dbReference type="AlphaFoldDB" id="A0A9X2CMV5"/>
<name>A0A9X2CMV5_9GAMM</name>
<accession>A0A9X2CMV5</accession>
<dbReference type="Pfam" id="PF07277">
    <property type="entry name" value="SapC"/>
    <property type="match status" value="1"/>
</dbReference>
<protein>
    <submittedName>
        <fullName evidence="1">SapC family protein</fullName>
    </submittedName>
</protein>
<evidence type="ECO:0000313" key="2">
    <source>
        <dbReference type="Proteomes" id="UP001139333"/>
    </source>
</evidence>
<gene>
    <name evidence="1" type="ORF">L2672_15315</name>
</gene>
<reference evidence="1" key="1">
    <citation type="submission" date="2022-01" db="EMBL/GenBank/DDBJ databases">
        <title>Whole genome-based taxonomy of the Shewanellaceae.</title>
        <authorList>
            <person name="Martin-Rodriguez A.J."/>
        </authorList>
    </citation>
    <scope>NUCLEOTIDE SEQUENCE</scope>
    <source>
        <strain evidence="1">DSM 16422</strain>
    </source>
</reference>
<dbReference type="EMBL" id="JAKIKP010000014">
    <property type="protein sequence ID" value="MCL1144049.1"/>
    <property type="molecule type" value="Genomic_DNA"/>
</dbReference>
<comment type="caution">
    <text evidence="1">The sequence shown here is derived from an EMBL/GenBank/DDBJ whole genome shotgun (WGS) entry which is preliminary data.</text>
</comment>
<keyword evidence="2" id="KW-1185">Reference proteome</keyword>
<proteinExistence type="predicted"/>
<evidence type="ECO:0000313" key="1">
    <source>
        <dbReference type="EMBL" id="MCL1144049.1"/>
    </source>
</evidence>
<sequence>MTQHVLLNNIEHKDLKVITTRSAALGDNLWYSVTFPQEFRSVQAHYPIFFQKDPASGQFFAVAMYGFKHEENLFLTDKGWQAAYVPLTVRRQPFLIGQQIITEDGQEKRQRVINIDLDNPRVSQTEGEALFMPFGGNTPYLDEIAAMLEAIHLGLEDNQLFIEQLLKHNLLESFNLDIELNNGQKHQMVGFYTINEDVLAQLSAETLAELHQKGYLQAIYMAIASQSNVRQLLELKNAQVAKEAAQQS</sequence>
<organism evidence="1 2">
    <name type="scientific">Shewanella gaetbuli</name>
    <dbReference type="NCBI Taxonomy" id="220752"/>
    <lineage>
        <taxon>Bacteria</taxon>
        <taxon>Pseudomonadati</taxon>
        <taxon>Pseudomonadota</taxon>
        <taxon>Gammaproteobacteria</taxon>
        <taxon>Alteromonadales</taxon>
        <taxon>Shewanellaceae</taxon>
        <taxon>Shewanella</taxon>
    </lineage>
</organism>